<evidence type="ECO:0000256" key="6">
    <source>
        <dbReference type="SAM" id="MobiDB-lite"/>
    </source>
</evidence>
<feature type="domain" description="BHLH" evidence="7">
    <location>
        <begin position="240"/>
        <end position="289"/>
    </location>
</feature>
<dbReference type="Proteomes" id="UP001153076">
    <property type="component" value="Unassembled WGS sequence"/>
</dbReference>
<dbReference type="PANTHER" id="PTHR16223:SF53">
    <property type="entry name" value="TRANSCRIPTION FACTOR BHLH68-LIKE"/>
    <property type="match status" value="1"/>
</dbReference>
<dbReference type="SUPFAM" id="SSF47459">
    <property type="entry name" value="HLH, helix-loop-helix DNA-binding domain"/>
    <property type="match status" value="1"/>
</dbReference>
<dbReference type="GO" id="GO:0000978">
    <property type="term" value="F:RNA polymerase II cis-regulatory region sequence-specific DNA binding"/>
    <property type="evidence" value="ECO:0007669"/>
    <property type="project" value="TreeGrafter"/>
</dbReference>
<keyword evidence="9" id="KW-1185">Reference proteome</keyword>
<evidence type="ECO:0000313" key="8">
    <source>
        <dbReference type="EMBL" id="KAJ8452075.1"/>
    </source>
</evidence>
<feature type="compositionally biased region" description="Low complexity" evidence="6">
    <location>
        <begin position="137"/>
        <end position="155"/>
    </location>
</feature>
<feature type="compositionally biased region" description="Basic and acidic residues" evidence="6">
    <location>
        <begin position="215"/>
        <end position="224"/>
    </location>
</feature>
<dbReference type="GO" id="GO:0046983">
    <property type="term" value="F:protein dimerization activity"/>
    <property type="evidence" value="ECO:0007669"/>
    <property type="project" value="InterPro"/>
</dbReference>
<protein>
    <recommendedName>
        <fullName evidence="7">BHLH domain-containing protein</fullName>
    </recommendedName>
</protein>
<feature type="region of interest" description="Disordered" evidence="6">
    <location>
        <begin position="210"/>
        <end position="250"/>
    </location>
</feature>
<evidence type="ECO:0000256" key="3">
    <source>
        <dbReference type="ARBA" id="ARBA00023125"/>
    </source>
</evidence>
<evidence type="ECO:0000256" key="4">
    <source>
        <dbReference type="ARBA" id="ARBA00023163"/>
    </source>
</evidence>
<dbReference type="OrthoDB" id="1839773at2759"/>
<dbReference type="PANTHER" id="PTHR16223">
    <property type="entry name" value="TRANSCRIPTION FACTOR BHLH83-RELATED"/>
    <property type="match status" value="1"/>
</dbReference>
<dbReference type="InterPro" id="IPR011598">
    <property type="entry name" value="bHLH_dom"/>
</dbReference>
<keyword evidence="5" id="KW-0539">Nucleus</keyword>
<keyword evidence="4" id="KW-0804">Transcription</keyword>
<evidence type="ECO:0000256" key="5">
    <source>
        <dbReference type="ARBA" id="ARBA00023242"/>
    </source>
</evidence>
<reference evidence="8" key="1">
    <citation type="submission" date="2022-04" db="EMBL/GenBank/DDBJ databases">
        <title>Carnegiea gigantea Genome sequencing and assembly v2.</title>
        <authorList>
            <person name="Copetti D."/>
            <person name="Sanderson M.J."/>
            <person name="Burquez A."/>
            <person name="Wojciechowski M.F."/>
        </authorList>
    </citation>
    <scope>NUCLEOTIDE SEQUENCE</scope>
    <source>
        <strain evidence="8">SGP5-SGP5p</strain>
        <tissue evidence="8">Aerial part</tissue>
    </source>
</reference>
<dbReference type="AlphaFoldDB" id="A0A9Q1KY63"/>
<dbReference type="GO" id="GO:0005634">
    <property type="term" value="C:nucleus"/>
    <property type="evidence" value="ECO:0007669"/>
    <property type="project" value="UniProtKB-SubCell"/>
</dbReference>
<keyword evidence="2" id="KW-0805">Transcription regulation</keyword>
<comment type="caution">
    <text evidence="8">The sequence shown here is derived from an EMBL/GenBank/DDBJ whole genome shotgun (WGS) entry which is preliminary data.</text>
</comment>
<evidence type="ECO:0000259" key="7">
    <source>
        <dbReference type="PROSITE" id="PS50888"/>
    </source>
</evidence>
<dbReference type="EMBL" id="JAKOGI010000006">
    <property type="protein sequence ID" value="KAJ8452075.1"/>
    <property type="molecule type" value="Genomic_DNA"/>
</dbReference>
<accession>A0A9Q1KY63</accession>
<dbReference type="PROSITE" id="PS50888">
    <property type="entry name" value="BHLH"/>
    <property type="match status" value="1"/>
</dbReference>
<evidence type="ECO:0000256" key="1">
    <source>
        <dbReference type="ARBA" id="ARBA00004123"/>
    </source>
</evidence>
<dbReference type="CDD" id="cd11393">
    <property type="entry name" value="bHLH_AtbHLH_like"/>
    <property type="match status" value="1"/>
</dbReference>
<evidence type="ECO:0000313" key="9">
    <source>
        <dbReference type="Proteomes" id="UP001153076"/>
    </source>
</evidence>
<gene>
    <name evidence="8" type="ORF">Cgig2_016656</name>
</gene>
<proteinExistence type="predicted"/>
<dbReference type="InterPro" id="IPR036638">
    <property type="entry name" value="HLH_DNA-bd_sf"/>
</dbReference>
<comment type="subcellular location">
    <subcellularLocation>
        <location evidence="1">Nucleus</location>
    </subcellularLocation>
</comment>
<name>A0A9Q1KY63_9CARY</name>
<organism evidence="8 9">
    <name type="scientific">Carnegiea gigantea</name>
    <dbReference type="NCBI Taxonomy" id="171969"/>
    <lineage>
        <taxon>Eukaryota</taxon>
        <taxon>Viridiplantae</taxon>
        <taxon>Streptophyta</taxon>
        <taxon>Embryophyta</taxon>
        <taxon>Tracheophyta</taxon>
        <taxon>Spermatophyta</taxon>
        <taxon>Magnoliopsida</taxon>
        <taxon>eudicotyledons</taxon>
        <taxon>Gunneridae</taxon>
        <taxon>Pentapetalae</taxon>
        <taxon>Caryophyllales</taxon>
        <taxon>Cactineae</taxon>
        <taxon>Cactaceae</taxon>
        <taxon>Cactoideae</taxon>
        <taxon>Echinocereeae</taxon>
        <taxon>Carnegiea</taxon>
    </lineage>
</organism>
<dbReference type="InterPro" id="IPR045843">
    <property type="entry name" value="IND-like"/>
</dbReference>
<evidence type="ECO:0000256" key="2">
    <source>
        <dbReference type="ARBA" id="ARBA00023015"/>
    </source>
</evidence>
<dbReference type="GO" id="GO:0000981">
    <property type="term" value="F:DNA-binding transcription factor activity, RNA polymerase II-specific"/>
    <property type="evidence" value="ECO:0007669"/>
    <property type="project" value="TreeGrafter"/>
</dbReference>
<sequence length="338" mass="36712">MMEGNPSWWSMHDTADLRSSTAAIDHESAEAVVAPNLLLISQTHPSNSLLPLHEYLSSSSKSPSSPSPSSSSSFLLLTSHLPHHDQLHANAQDFPHSWSQLLLGGMPSEQEERYGANVFQSTSAPSNGVVDVKQEVSSQRNNNSSRNNNSNNNNNYSDCYNHKEHEAEVSNGVAMPAWSQNMRISSPRSCVTSLSNNSNMLDFSTANKRSLQAETTHHHADHPSSKCNSSANGGVPKKPRVPSSSTPPLKVRKEKLGDRITALHQLVSPFGKTDTASVLLEAIGYIRFLQAQIQDNKDSPKDLSSRGLCLVPISCTHFLGSDNGADYWAQIQSLGGGF</sequence>
<dbReference type="Gene3D" id="4.10.280.10">
    <property type="entry name" value="Helix-loop-helix DNA-binding domain"/>
    <property type="match status" value="1"/>
</dbReference>
<keyword evidence="3" id="KW-0238">DNA-binding</keyword>
<dbReference type="InterPro" id="IPR045239">
    <property type="entry name" value="bHLH95_bHLH"/>
</dbReference>
<feature type="region of interest" description="Disordered" evidence="6">
    <location>
        <begin position="120"/>
        <end position="159"/>
    </location>
</feature>